<keyword evidence="4 7" id="KW-0486">Methionine biosynthesis</keyword>
<dbReference type="GO" id="GO:0004414">
    <property type="term" value="F:homoserine O-acetyltransferase activity"/>
    <property type="evidence" value="ECO:0007669"/>
    <property type="project" value="UniProtKB-EC"/>
</dbReference>
<dbReference type="OrthoDB" id="9772423at2"/>
<comment type="catalytic activity">
    <reaction evidence="6 7">
        <text>L-homoserine + acetyl-CoA = O-acetyl-L-homoserine + CoA</text>
        <dbReference type="Rhea" id="RHEA:13701"/>
        <dbReference type="ChEBI" id="CHEBI:57287"/>
        <dbReference type="ChEBI" id="CHEBI:57288"/>
        <dbReference type="ChEBI" id="CHEBI:57476"/>
        <dbReference type="ChEBI" id="CHEBI:57716"/>
        <dbReference type="EC" id="2.3.1.31"/>
    </reaction>
</comment>
<feature type="site" description="Important for substrate specificity" evidence="7">
    <location>
        <position position="192"/>
    </location>
</feature>
<keyword evidence="2 7" id="KW-0028">Amino-acid biosynthesis</keyword>
<feature type="binding site" evidence="7">
    <location>
        <position position="192"/>
    </location>
    <ligand>
        <name>substrate</name>
    </ligand>
</feature>
<dbReference type="EC" id="2.3.1.31" evidence="7"/>
<dbReference type="eggNOG" id="COG1897">
    <property type="taxonomic scope" value="Bacteria"/>
</dbReference>
<dbReference type="PIRSF" id="PIRSF000450">
    <property type="entry name" value="H_ser_succinyltr"/>
    <property type="match status" value="1"/>
</dbReference>
<name>E6MF25_9FIRM</name>
<evidence type="ECO:0000256" key="3">
    <source>
        <dbReference type="ARBA" id="ARBA00022679"/>
    </source>
</evidence>
<dbReference type="Pfam" id="PF04204">
    <property type="entry name" value="HTS"/>
    <property type="match status" value="1"/>
</dbReference>
<accession>E6MF25</accession>
<dbReference type="SUPFAM" id="SSF52317">
    <property type="entry name" value="Class I glutamine amidotransferase-like"/>
    <property type="match status" value="1"/>
</dbReference>
<evidence type="ECO:0000256" key="6">
    <source>
        <dbReference type="ARBA" id="ARBA00049043"/>
    </source>
</evidence>
<feature type="site" description="Important for acyl-CoA specificity" evidence="7">
    <location>
        <position position="111"/>
    </location>
</feature>
<evidence type="ECO:0000313" key="9">
    <source>
        <dbReference type="EMBL" id="EFV02185.1"/>
    </source>
</evidence>
<dbReference type="GO" id="GO:0008899">
    <property type="term" value="F:homoserine O-succinyltransferase activity"/>
    <property type="evidence" value="ECO:0007669"/>
    <property type="project" value="UniProtKB-UniRule"/>
</dbReference>
<reference evidence="9 10" key="1">
    <citation type="submission" date="2010-12" db="EMBL/GenBank/DDBJ databases">
        <authorList>
            <person name="Muzny D."/>
            <person name="Qin X."/>
            <person name="Deng J."/>
            <person name="Jiang H."/>
            <person name="Liu Y."/>
            <person name="Qu J."/>
            <person name="Song X.-Z."/>
            <person name="Zhang L."/>
            <person name="Thornton R."/>
            <person name="Coyle M."/>
            <person name="Francisco L."/>
            <person name="Jackson L."/>
            <person name="Javaid M."/>
            <person name="Korchina V."/>
            <person name="Kovar C."/>
            <person name="Mata R."/>
            <person name="Mathew T."/>
            <person name="Ngo R."/>
            <person name="Nguyen L."/>
            <person name="Nguyen N."/>
            <person name="Okwuonu G."/>
            <person name="Ongeri F."/>
            <person name="Pham C."/>
            <person name="Simmons D."/>
            <person name="Wilczek-Boney K."/>
            <person name="Hale W."/>
            <person name="Jakkamsetti A."/>
            <person name="Pham P."/>
            <person name="Ruth R."/>
            <person name="San Lucas F."/>
            <person name="Warren J."/>
            <person name="Zhang J."/>
            <person name="Zhao Z."/>
            <person name="Zhou C."/>
            <person name="Zhu D."/>
            <person name="Lee S."/>
            <person name="Bess C."/>
            <person name="Blankenburg K."/>
            <person name="Forbes L."/>
            <person name="Fu Q."/>
            <person name="Gubbala S."/>
            <person name="Hirani K."/>
            <person name="Jayaseelan J.C."/>
            <person name="Lara F."/>
            <person name="Munidasa M."/>
            <person name="Palculict T."/>
            <person name="Patil S."/>
            <person name="Pu L.-L."/>
            <person name="Saada N."/>
            <person name="Tang L."/>
            <person name="Weissenberger G."/>
            <person name="Zhu Y."/>
            <person name="Hemphill L."/>
            <person name="Shang Y."/>
            <person name="Youmans B."/>
            <person name="Ayvaz T."/>
            <person name="Ross M."/>
            <person name="Santibanez J."/>
            <person name="Aqrawi P."/>
            <person name="Gross S."/>
            <person name="Joshi V."/>
            <person name="Fowler G."/>
            <person name="Nazareth L."/>
            <person name="Reid J."/>
            <person name="Worley K."/>
            <person name="Petrosino J."/>
            <person name="Highlander S."/>
            <person name="Gibbs R."/>
        </authorList>
    </citation>
    <scope>NUCLEOTIDE SEQUENCE [LARGE SCALE GENOMIC DNA]</scope>
    <source>
        <strain evidence="9 10">ATCC 23263</strain>
    </source>
</reference>
<comment type="caution">
    <text evidence="9">The sequence shown here is derived from an EMBL/GenBank/DDBJ whole genome shotgun (WGS) entry which is preliminary data.</text>
</comment>
<evidence type="ECO:0000256" key="7">
    <source>
        <dbReference type="HAMAP-Rule" id="MF_00295"/>
    </source>
</evidence>
<dbReference type="InterPro" id="IPR029062">
    <property type="entry name" value="Class_I_gatase-like"/>
</dbReference>
<keyword evidence="3 7" id="KW-0808">Transferase</keyword>
<evidence type="ECO:0000313" key="10">
    <source>
        <dbReference type="Proteomes" id="UP000004754"/>
    </source>
</evidence>
<evidence type="ECO:0000256" key="8">
    <source>
        <dbReference type="PIRSR" id="PIRSR000450-1"/>
    </source>
</evidence>
<gene>
    <name evidence="9" type="primary">metA</name>
    <name evidence="7" type="synonym">metAA</name>
    <name evidence="9" type="ORF">HMP0721_0608</name>
</gene>
<dbReference type="STRING" id="887929.HMP0721_0608"/>
<comment type="caution">
    <text evidence="7">Lacks conserved residue(s) required for the propagation of feature annotation.</text>
</comment>
<proteinExistence type="inferred from homology"/>
<dbReference type="GO" id="GO:0019281">
    <property type="term" value="P:L-methionine biosynthetic process from homoserine via O-succinyl-L-homoserine and cystathionine"/>
    <property type="evidence" value="ECO:0007669"/>
    <property type="project" value="InterPro"/>
</dbReference>
<keyword evidence="1 7" id="KW-0963">Cytoplasm</keyword>
<dbReference type="InterPro" id="IPR033752">
    <property type="entry name" value="MetA_family"/>
</dbReference>
<dbReference type="UniPathway" id="UPA00051">
    <property type="reaction ID" value="UER00074"/>
</dbReference>
<evidence type="ECO:0000256" key="1">
    <source>
        <dbReference type="ARBA" id="ARBA00022490"/>
    </source>
</evidence>
<dbReference type="GO" id="GO:0005737">
    <property type="term" value="C:cytoplasm"/>
    <property type="evidence" value="ECO:0007669"/>
    <property type="project" value="UniProtKB-SubCell"/>
</dbReference>
<dbReference type="PANTHER" id="PTHR20919:SF0">
    <property type="entry name" value="HOMOSERINE O-SUCCINYLTRANSFERASE"/>
    <property type="match status" value="1"/>
</dbReference>
<comment type="pathway">
    <text evidence="7">Amino-acid biosynthesis; L-methionine biosynthesis via de novo pathway; O-acetyl-L-homoserine from L-homoserine: step 1/1.</text>
</comment>
<comment type="function">
    <text evidence="7">Transfers an acetyl group from acetyl-CoA to L-homoserine, forming acetyl-L-homoserine.</text>
</comment>
<dbReference type="InterPro" id="IPR005697">
    <property type="entry name" value="HST_MetA"/>
</dbReference>
<dbReference type="NCBIfam" id="TIGR01001">
    <property type="entry name" value="metA"/>
    <property type="match status" value="1"/>
</dbReference>
<evidence type="ECO:0000256" key="4">
    <source>
        <dbReference type="ARBA" id="ARBA00023167"/>
    </source>
</evidence>
<feature type="binding site" evidence="7">
    <location>
        <position position="249"/>
    </location>
    <ligand>
        <name>substrate</name>
    </ligand>
</feature>
<sequence length="321" mass="37224">MPILVQNDLPAKKILESENIFVMDERRAHTQQIRPLQICILNLMPLKEDTELDLLRVLSNFPIQTQITFMKTESYEPTHTATSHLNKFYQTFSELKNERFDGLVITGAPVEKMSFEKVEYWDEITAIMTWSKTHVFTTFHICWGAQAGLYYHHGIQKVALEKKISGIYEHRVLHHKKMLMRGMDDVFYIPHSRYTGIDEAAVAQNSELYVCASGEEVGSTIILAYSSRQIFVLGHTEYDRMELDKEYKRDMKAGLDPDIPVNYYPNDDPSRGPLLRWRSVSNCLYTNWLHFMYQGTPYELNNLTPVETDCYAGKTGSTDQI</sequence>
<dbReference type="Gene3D" id="3.40.50.880">
    <property type="match status" value="1"/>
</dbReference>
<organism evidence="9 10">
    <name type="scientific">Pseudoramibacter alactolyticus ATCC 23263</name>
    <dbReference type="NCBI Taxonomy" id="887929"/>
    <lineage>
        <taxon>Bacteria</taxon>
        <taxon>Bacillati</taxon>
        <taxon>Bacillota</taxon>
        <taxon>Clostridia</taxon>
        <taxon>Eubacteriales</taxon>
        <taxon>Eubacteriaceae</taxon>
        <taxon>Pseudoramibacter</taxon>
    </lineage>
</organism>
<dbReference type="HAMAP" id="MF_00295">
    <property type="entry name" value="MetA_acyltransf"/>
    <property type="match status" value="1"/>
</dbReference>
<evidence type="ECO:0000256" key="5">
    <source>
        <dbReference type="ARBA" id="ARBA00023315"/>
    </source>
</evidence>
<protein>
    <recommendedName>
        <fullName evidence="7">Homoserine O-acetyltransferase</fullName>
        <shortName evidence="7">HAT</shortName>
        <ecNumber evidence="7">2.3.1.31</ecNumber>
    </recommendedName>
    <alternativeName>
        <fullName evidence="7">Homoserine transacetylase</fullName>
        <shortName evidence="7">HTA</shortName>
    </alternativeName>
</protein>
<feature type="active site" description="Proton acceptor" evidence="7">
    <location>
        <position position="235"/>
    </location>
</feature>
<dbReference type="EMBL" id="AEQN01000011">
    <property type="protein sequence ID" value="EFV02185.1"/>
    <property type="molecule type" value="Genomic_DNA"/>
</dbReference>
<dbReference type="AlphaFoldDB" id="E6MF25"/>
<comment type="subcellular location">
    <subcellularLocation>
        <location evidence="7">Cytoplasm</location>
    </subcellularLocation>
</comment>
<dbReference type="CDD" id="cd03131">
    <property type="entry name" value="GATase1_HTS"/>
    <property type="match status" value="1"/>
</dbReference>
<dbReference type="RefSeq" id="WP_006598029.1">
    <property type="nucleotide sequence ID" value="NZ_GL622359.1"/>
</dbReference>
<feature type="active site" evidence="7">
    <location>
        <position position="237"/>
    </location>
</feature>
<dbReference type="Proteomes" id="UP000004754">
    <property type="component" value="Unassembled WGS sequence"/>
</dbReference>
<keyword evidence="10" id="KW-1185">Reference proteome</keyword>
<dbReference type="PANTHER" id="PTHR20919">
    <property type="entry name" value="HOMOSERINE O-SUCCINYLTRANSFERASE"/>
    <property type="match status" value="1"/>
</dbReference>
<keyword evidence="5 7" id="KW-0012">Acyltransferase</keyword>
<feature type="binding site" evidence="7">
    <location>
        <position position="163"/>
    </location>
    <ligand>
        <name>substrate</name>
    </ligand>
</feature>
<feature type="active site" description="Acyl-thioester intermediate" evidence="7 8">
    <location>
        <position position="142"/>
    </location>
</feature>
<comment type="similarity">
    <text evidence="7">Belongs to the MetA family.</text>
</comment>
<dbReference type="HOGENOM" id="CLU_057851_0_1_9"/>
<evidence type="ECO:0000256" key="2">
    <source>
        <dbReference type="ARBA" id="ARBA00022605"/>
    </source>
</evidence>